<evidence type="ECO:0000256" key="1">
    <source>
        <dbReference type="SAM" id="MobiDB-lite"/>
    </source>
</evidence>
<protein>
    <submittedName>
        <fullName evidence="2">Uncharacterized protein</fullName>
    </submittedName>
</protein>
<dbReference type="EMBL" id="VOQR01000001">
    <property type="protein sequence ID" value="TXC72428.1"/>
    <property type="molecule type" value="Genomic_DNA"/>
</dbReference>
<feature type="compositionally biased region" description="Low complexity" evidence="1">
    <location>
        <begin position="1"/>
        <end position="11"/>
    </location>
</feature>
<feature type="compositionally biased region" description="Basic residues" evidence="1">
    <location>
        <begin position="41"/>
        <end position="53"/>
    </location>
</feature>
<organism evidence="2 3">
    <name type="scientific">Sphingomonas ginsenosidivorax</name>
    <dbReference type="NCBI Taxonomy" id="862135"/>
    <lineage>
        <taxon>Bacteria</taxon>
        <taxon>Pseudomonadati</taxon>
        <taxon>Pseudomonadota</taxon>
        <taxon>Alphaproteobacteria</taxon>
        <taxon>Sphingomonadales</taxon>
        <taxon>Sphingomonadaceae</taxon>
        <taxon>Sphingomonas</taxon>
    </lineage>
</organism>
<gene>
    <name evidence="2" type="ORF">FSB78_16850</name>
</gene>
<reference evidence="2 3" key="1">
    <citation type="journal article" date="2013" name="Antonie Van Leeuwenhoek">
        <title>Sphingomonas ginsenosidivorax sp. nov., with the ability to transform ginsenosides.</title>
        <authorList>
            <person name="Jin X.F."/>
            <person name="Kim J.K."/>
            <person name="Liu Q.M."/>
            <person name="Kang M.S."/>
            <person name="He D."/>
            <person name="Jin F.X."/>
            <person name="Kim S.C."/>
            <person name="Im W.T."/>
        </authorList>
    </citation>
    <scope>NUCLEOTIDE SEQUENCE [LARGE SCALE GENOMIC DNA]</scope>
    <source>
        <strain evidence="2 3">KHI67</strain>
    </source>
</reference>
<dbReference type="Proteomes" id="UP000321250">
    <property type="component" value="Unassembled WGS sequence"/>
</dbReference>
<dbReference type="AlphaFoldDB" id="A0A5C6UM82"/>
<evidence type="ECO:0000313" key="3">
    <source>
        <dbReference type="Proteomes" id="UP000321250"/>
    </source>
</evidence>
<comment type="caution">
    <text evidence="2">The sequence shown here is derived from an EMBL/GenBank/DDBJ whole genome shotgun (WGS) entry which is preliminary data.</text>
</comment>
<evidence type="ECO:0000313" key="2">
    <source>
        <dbReference type="EMBL" id="TXC72428.1"/>
    </source>
</evidence>
<feature type="region of interest" description="Disordered" evidence="1">
    <location>
        <begin position="1"/>
        <end position="79"/>
    </location>
</feature>
<keyword evidence="3" id="KW-1185">Reference proteome</keyword>
<accession>A0A5C6UM82</accession>
<sequence length="79" mass="8060">MNAPETPLPLAGGAGGGPVPANPAHRTRTRPPLTPPASGRGTRRAAAKPRRRTGSALPTRRPGLAAWRAGRALSQPAPC</sequence>
<name>A0A5C6UM82_9SPHN</name>
<proteinExistence type="predicted"/>